<accession>A0A9X2F7E0</accession>
<name>A0A9X2F7E0_9BACT</name>
<dbReference type="RefSeq" id="WP_252851067.1">
    <property type="nucleotide sequence ID" value="NZ_JAMXLR010000015.1"/>
</dbReference>
<feature type="domain" description="Peptidase C-terminal archaeal/bacterial" evidence="2">
    <location>
        <begin position="142"/>
        <end position="214"/>
    </location>
</feature>
<dbReference type="EMBL" id="JAMXLR010000015">
    <property type="protein sequence ID" value="MCO6042967.1"/>
    <property type="molecule type" value="Genomic_DNA"/>
</dbReference>
<evidence type="ECO:0000256" key="1">
    <source>
        <dbReference type="SAM" id="SignalP"/>
    </source>
</evidence>
<feature type="chain" id="PRO_5040866372" evidence="1">
    <location>
        <begin position="20"/>
        <end position="770"/>
    </location>
</feature>
<dbReference type="InterPro" id="IPR007280">
    <property type="entry name" value="Peptidase_C_arc/bac"/>
</dbReference>
<sequence>MRWLFLVAAVLLANSVASAAAPQLSQLVPQGAQRGTEAEISLRGPRLGIDPLEILWHTPGIEVKSLERVDDNQTKAILVVPETTKPGRYPLRLRTKTGISNVMTLHVGALPEIEEVEPNSDPNAPQEIEFGSVTNGVVKREDIDYFSFEVTAGEVIAVEVDGLRLGRTFFDPVITLYGPDGEQLAKCDDWPLVKQDACLSIVAPADGKYMVELRESAYRGDDNCTYRLHIGNFPRPLAVYPPGGRAGETVAIEWLGDAAGEASQEVKLPDVADNAFAYVPHDERGWAPSPHLLRVVDMPVTGETEPNNKPQEATVGEAPGAFYGRLTEPGERDHFRFSAKKGQVLHLRAHSRRIGSPGDLVLRVLDAEGKNLAGNDDDRGYPDPYIRFQAPEDGDYIAQVEERLRRGDEANIYWLEVKSPVPTVDLVIDEQQRYVAKLLDVPRGNRNGGVFRVGRQDTGGAMAFDWSKLPPGVSVETPELRGDFDRVPFVVSAAEDAPLGQSLAVLSAHRTEDDAPVVANFEQVNWMIRGQNNVDMWNFTGTRPVVAVTEKAPFSIRIEQPKCPLVQRGNKDLKIVAERAEGFEGAILVRMLYNPPGVSSNNSRRVNQKENECLIPITANQNARTGEWPIVVRGEAEVGGKLVTVTPLATLTVAAPYLAMELPRPNTEQGNDVSYPITIEQSTPFEGEAKVELINLPPGVSTEPIMITKDTTEITFELSVADDARPGQHKGQFCRVTVMENGEPVTHSVGYGELRVDKPLPPSTDATASR</sequence>
<evidence type="ECO:0000313" key="3">
    <source>
        <dbReference type="EMBL" id="MCO6042967.1"/>
    </source>
</evidence>
<evidence type="ECO:0000259" key="2">
    <source>
        <dbReference type="Pfam" id="PF04151"/>
    </source>
</evidence>
<dbReference type="Pfam" id="PF04151">
    <property type="entry name" value="PPC"/>
    <property type="match status" value="2"/>
</dbReference>
<dbReference type="Gene3D" id="2.60.120.380">
    <property type="match status" value="2"/>
</dbReference>
<dbReference type="AlphaFoldDB" id="A0A9X2F7E0"/>
<dbReference type="Proteomes" id="UP001155241">
    <property type="component" value="Unassembled WGS sequence"/>
</dbReference>
<organism evidence="3 4">
    <name type="scientific">Aeoliella straminimaris</name>
    <dbReference type="NCBI Taxonomy" id="2954799"/>
    <lineage>
        <taxon>Bacteria</taxon>
        <taxon>Pseudomonadati</taxon>
        <taxon>Planctomycetota</taxon>
        <taxon>Planctomycetia</taxon>
        <taxon>Pirellulales</taxon>
        <taxon>Lacipirellulaceae</taxon>
        <taxon>Aeoliella</taxon>
    </lineage>
</organism>
<evidence type="ECO:0000313" key="4">
    <source>
        <dbReference type="Proteomes" id="UP001155241"/>
    </source>
</evidence>
<protein>
    <submittedName>
        <fullName evidence="3">PPC domain-containing protein</fullName>
    </submittedName>
</protein>
<feature type="domain" description="Peptidase C-terminal archaeal/bacterial" evidence="2">
    <location>
        <begin position="332"/>
        <end position="400"/>
    </location>
</feature>
<keyword evidence="4" id="KW-1185">Reference proteome</keyword>
<proteinExistence type="predicted"/>
<keyword evidence="1" id="KW-0732">Signal</keyword>
<comment type="caution">
    <text evidence="3">The sequence shown here is derived from an EMBL/GenBank/DDBJ whole genome shotgun (WGS) entry which is preliminary data.</text>
</comment>
<gene>
    <name evidence="3" type="ORF">NG895_03510</name>
</gene>
<reference evidence="3" key="1">
    <citation type="submission" date="2022-06" db="EMBL/GenBank/DDBJ databases">
        <title>Aeoliella straminimaris, a novel planctomycete from sediments.</title>
        <authorList>
            <person name="Vitorino I.R."/>
            <person name="Lage O.M."/>
        </authorList>
    </citation>
    <scope>NUCLEOTIDE SEQUENCE</scope>
    <source>
        <strain evidence="3">ICT_H6.2</strain>
    </source>
</reference>
<feature type="signal peptide" evidence="1">
    <location>
        <begin position="1"/>
        <end position="19"/>
    </location>
</feature>